<evidence type="ECO:0000256" key="6">
    <source>
        <dbReference type="SAM" id="MobiDB-lite"/>
    </source>
</evidence>
<dbReference type="SUPFAM" id="SSF47336">
    <property type="entry name" value="ACP-like"/>
    <property type="match status" value="1"/>
</dbReference>
<dbReference type="PROSITE" id="PS50075">
    <property type="entry name" value="CARRIER"/>
    <property type="match status" value="1"/>
</dbReference>
<dbReference type="SMART" id="SM00823">
    <property type="entry name" value="PKS_PP"/>
    <property type="match status" value="1"/>
</dbReference>
<reference evidence="10 11" key="1">
    <citation type="submission" date="2024-09" db="EMBL/GenBank/DDBJ databases">
        <authorList>
            <person name="Sun Q."/>
            <person name="Mori K."/>
        </authorList>
    </citation>
    <scope>NUCLEOTIDE SEQUENCE [LARGE SCALE GENOMIC DNA]</scope>
    <source>
        <strain evidence="10 11">JCM 3028</strain>
    </source>
</reference>
<dbReference type="Gene3D" id="3.40.47.10">
    <property type="match status" value="1"/>
</dbReference>
<dbReference type="InterPro" id="IPR049551">
    <property type="entry name" value="PKS_DH_C"/>
</dbReference>
<feature type="domain" description="PKS/mFAS DH" evidence="9">
    <location>
        <begin position="18"/>
        <end position="302"/>
    </location>
</feature>
<dbReference type="InterPro" id="IPR055123">
    <property type="entry name" value="SpnB-like_Rossmann"/>
</dbReference>
<dbReference type="SUPFAM" id="SSF53901">
    <property type="entry name" value="Thiolase-like"/>
    <property type="match status" value="1"/>
</dbReference>
<dbReference type="SMART" id="SM00826">
    <property type="entry name" value="PKS_DH"/>
    <property type="match status" value="1"/>
</dbReference>
<evidence type="ECO:0000259" key="7">
    <source>
        <dbReference type="PROSITE" id="PS50075"/>
    </source>
</evidence>
<dbReference type="CDD" id="cd08956">
    <property type="entry name" value="KR_3_FAS_SDR_x"/>
    <property type="match status" value="1"/>
</dbReference>
<dbReference type="Pfam" id="PF22953">
    <property type="entry name" value="SpnB_Rossmann"/>
    <property type="match status" value="1"/>
</dbReference>
<dbReference type="InterPro" id="IPR050091">
    <property type="entry name" value="PKS_NRPS_Biosynth_Enz"/>
</dbReference>
<dbReference type="SUPFAM" id="SSF50129">
    <property type="entry name" value="GroES-like"/>
    <property type="match status" value="1"/>
</dbReference>
<keyword evidence="2" id="KW-0597">Phosphoprotein</keyword>
<dbReference type="RefSeq" id="WP_386164113.1">
    <property type="nucleotide sequence ID" value="NZ_JBHMBS010000076.1"/>
</dbReference>
<feature type="active site" description="Proton donor; for dehydratase activity" evidence="5">
    <location>
        <position position="227"/>
    </location>
</feature>
<feature type="domain" description="Ketosynthase family 3 (KS3)" evidence="8">
    <location>
        <begin position="1177"/>
        <end position="1277"/>
    </location>
</feature>
<dbReference type="InterPro" id="IPR020806">
    <property type="entry name" value="PKS_PP-bd"/>
</dbReference>
<feature type="region of interest" description="N-terminal hotdog fold" evidence="5">
    <location>
        <begin position="18"/>
        <end position="140"/>
    </location>
</feature>
<evidence type="ECO:0000313" key="10">
    <source>
        <dbReference type="EMBL" id="MFB9682460.1"/>
    </source>
</evidence>
<evidence type="ECO:0000256" key="5">
    <source>
        <dbReference type="PROSITE-ProRule" id="PRU01363"/>
    </source>
</evidence>
<evidence type="ECO:0000313" key="11">
    <source>
        <dbReference type="Proteomes" id="UP001589610"/>
    </source>
</evidence>
<dbReference type="Pfam" id="PF13602">
    <property type="entry name" value="ADH_zinc_N_2"/>
    <property type="match status" value="1"/>
</dbReference>
<dbReference type="Pfam" id="PF08659">
    <property type="entry name" value="KR"/>
    <property type="match status" value="1"/>
</dbReference>
<accession>A0ABV5TTK2</accession>
<proteinExistence type="predicted"/>
<gene>
    <name evidence="10" type="ORF">ACFFRH_43960</name>
</gene>
<dbReference type="PANTHER" id="PTHR43775:SF51">
    <property type="entry name" value="INACTIVE PHENOLPHTHIOCEROL SYNTHESIS POLYKETIDE SYNTHASE TYPE I PKS1-RELATED"/>
    <property type="match status" value="1"/>
</dbReference>
<dbReference type="InterPro" id="IPR013154">
    <property type="entry name" value="ADH-like_N"/>
</dbReference>
<keyword evidence="11" id="KW-1185">Reference proteome</keyword>
<dbReference type="Gene3D" id="3.40.50.11460">
    <property type="match status" value="1"/>
</dbReference>
<dbReference type="InterPro" id="IPR016039">
    <property type="entry name" value="Thiolase-like"/>
</dbReference>
<organism evidence="10 11">
    <name type="scientific">Streptosporangium vulgare</name>
    <dbReference type="NCBI Taxonomy" id="46190"/>
    <lineage>
        <taxon>Bacteria</taxon>
        <taxon>Bacillati</taxon>
        <taxon>Actinomycetota</taxon>
        <taxon>Actinomycetes</taxon>
        <taxon>Streptosporangiales</taxon>
        <taxon>Streptosporangiaceae</taxon>
        <taxon>Streptosporangium</taxon>
    </lineage>
</organism>
<dbReference type="Pfam" id="PF14765">
    <property type="entry name" value="PS-DH"/>
    <property type="match status" value="1"/>
</dbReference>
<dbReference type="InterPro" id="IPR042104">
    <property type="entry name" value="PKS_dehydratase_sf"/>
</dbReference>
<dbReference type="InterPro" id="IPR014030">
    <property type="entry name" value="Ketoacyl_synth_N"/>
</dbReference>
<evidence type="ECO:0000256" key="4">
    <source>
        <dbReference type="ARBA" id="ARBA00023268"/>
    </source>
</evidence>
<feature type="region of interest" description="Disordered" evidence="6">
    <location>
        <begin position="126"/>
        <end position="150"/>
    </location>
</feature>
<dbReference type="InterPro" id="IPR020807">
    <property type="entry name" value="PKS_DH"/>
</dbReference>
<dbReference type="SMART" id="SM00829">
    <property type="entry name" value="PKS_ER"/>
    <property type="match status" value="1"/>
</dbReference>
<dbReference type="SUPFAM" id="SSF51735">
    <property type="entry name" value="NAD(P)-binding Rossmann-fold domains"/>
    <property type="match status" value="3"/>
</dbReference>
<dbReference type="InterPro" id="IPR036736">
    <property type="entry name" value="ACP-like_sf"/>
</dbReference>
<dbReference type="SMART" id="SM00822">
    <property type="entry name" value="PKS_KR"/>
    <property type="match status" value="1"/>
</dbReference>
<evidence type="ECO:0000256" key="1">
    <source>
        <dbReference type="ARBA" id="ARBA00022450"/>
    </source>
</evidence>
<dbReference type="InterPro" id="IPR036291">
    <property type="entry name" value="NAD(P)-bd_dom_sf"/>
</dbReference>
<feature type="non-terminal residue" evidence="10">
    <location>
        <position position="1277"/>
    </location>
</feature>
<dbReference type="Gene3D" id="1.10.1200.10">
    <property type="entry name" value="ACP-like"/>
    <property type="match status" value="1"/>
</dbReference>
<dbReference type="Pfam" id="PF00550">
    <property type="entry name" value="PP-binding"/>
    <property type="match status" value="1"/>
</dbReference>
<evidence type="ECO:0000256" key="3">
    <source>
        <dbReference type="ARBA" id="ARBA00022679"/>
    </source>
</evidence>
<dbReference type="InterPro" id="IPR049552">
    <property type="entry name" value="PKS_DH_N"/>
</dbReference>
<dbReference type="Pfam" id="PF08240">
    <property type="entry name" value="ADH_N"/>
    <property type="match status" value="1"/>
</dbReference>
<sequence length="1277" mass="131971">PSSGSVDLAGAGLGSADHPLLGAAVSLADGDGFLLTGRLSTHAQPWLADHVVAGTAILPGAAFVELVIRAGDHVGCDRLDELTLHAPLALAASTGVQVQILVGASDEEGRRTVGVYGSPAGEDHWTHHAGGVLSSSGPNPLRGSGTSGEAGTSAVPVADLGVWPPPGARPVNLDGCYESLADRGLVYGAAFRRLRAAWQAGETVYAEVDLAEDAEAGRYGLHPVLLDAALHALAAVHDTAETRLPFSWEGVRLHASGASVLRVRLTPTGDGTLSMEMADGTGAPVASVETLVMRPVGATASASSPVGHDSLYRVDWQALPVPAAGDGTRTGPAGRIVTIDTARAVTTDVERAVTVDDSGTATVDGVTVGGRSGDGLLAATRAATGQALAAVQEWLEYDGPEPLVVVTRGAVMPGGPAGAAVWGLIRSAQAENPGRITLVDTDTDDPGALARAVATGEPQLAIRDGEVYVPRLATLASHGGLLPPPGKGNWRLDVSPRGSIDNLVLAVHDDGPLAPGQVRVQVRAAGLNFRDVLLALGMYPDDVPLGGEGAGVVTEIGPGVTGTAPGDRVFGLFGGAFGSSAVADHRVVTRIPDGWSFEQAASVPIAYLTAYYGLVELAGLRRGEAVLVHAATGGVGTAAVQLARHLGAEVFATAGPAKHDVLRGLGFDDAHIASSRTLDFERRFLEATGGRGVDVVLNSLAGDFVDASARLLPRGGRFLEMGKTDLRDPGDIAADYLPFDLMRAEPELVGRMFAAVLALFADGALRLPPIDTWDVRRAPDAFRFVSRARHVGKVVLTLPRPVDPDGTVLVTGGTGALGAVVARHLVEAYGVRRLVLASRSGERAAGVPELVAELRGLGAEVGVAACDVGDRERLRTVVEGIGTDLVGVVHAAGIVDDGVVGSLSRERLDGVLRAKADSAWFLHELTRDLDLSLFVLFSSASGTLGSAGQGNYAAANAFLDALAVCRRGEGLVGVSLGWGLWEERSGITGGLGEGDLARMGRAGFGALSSAEALRLLDTALTVDEPVLVPTKLNPNALRKRADDVPAMLRGLVRAPARRVARRADPGTTFAATLAAMTEPERGRALLDVVREHVAAVLGHSSPEAVGVESGFKDLGFDSLTAVEFRNRLGAAVGTRLPATLVFDYPTPVGLAAFLREELLGTTSTLTTTPASAGPVDDDPIVIVGMACRLPGGVTSPEELWDLVASGRDAVSDFPTGRGWSLDTLFDDDPDRAGTSYARSGGFLHEAGEFDAGFFGISPREALAMDPQQRLLLETSWE</sequence>
<keyword evidence="3" id="KW-0808">Transferase</keyword>
<keyword evidence="1" id="KW-0596">Phosphopantetheine</keyword>
<dbReference type="Gene3D" id="3.90.180.10">
    <property type="entry name" value="Medium-chain alcohol dehydrogenases, catalytic domain"/>
    <property type="match status" value="1"/>
</dbReference>
<dbReference type="InterPro" id="IPR020841">
    <property type="entry name" value="PKS_Beta-ketoAc_synthase_dom"/>
</dbReference>
<dbReference type="Proteomes" id="UP001589610">
    <property type="component" value="Unassembled WGS sequence"/>
</dbReference>
<dbReference type="CDD" id="cd05195">
    <property type="entry name" value="enoyl_red"/>
    <property type="match status" value="1"/>
</dbReference>
<evidence type="ECO:0000259" key="8">
    <source>
        <dbReference type="PROSITE" id="PS52004"/>
    </source>
</evidence>
<dbReference type="Pfam" id="PF00109">
    <property type="entry name" value="ketoacyl-synt"/>
    <property type="match status" value="1"/>
</dbReference>
<dbReference type="Pfam" id="PF21089">
    <property type="entry name" value="PKS_DH_N"/>
    <property type="match status" value="1"/>
</dbReference>
<comment type="caution">
    <text evidence="10">The sequence shown here is derived from an EMBL/GenBank/DDBJ whole genome shotgun (WGS) entry which is preliminary data.</text>
</comment>
<dbReference type="Gene3D" id="3.40.50.720">
    <property type="entry name" value="NAD(P)-binding Rossmann-like Domain"/>
    <property type="match status" value="1"/>
</dbReference>
<keyword evidence="4" id="KW-0511">Multifunctional enzyme</keyword>
<evidence type="ECO:0000259" key="9">
    <source>
        <dbReference type="PROSITE" id="PS52019"/>
    </source>
</evidence>
<dbReference type="PANTHER" id="PTHR43775">
    <property type="entry name" value="FATTY ACID SYNTHASE"/>
    <property type="match status" value="1"/>
</dbReference>
<protein>
    <submittedName>
        <fullName evidence="10">SDR family NAD(P)-dependent oxidoreductase</fullName>
    </submittedName>
</protein>
<dbReference type="InterPro" id="IPR057326">
    <property type="entry name" value="KR_dom"/>
</dbReference>
<dbReference type="EMBL" id="JBHMBS010000076">
    <property type="protein sequence ID" value="MFB9682460.1"/>
    <property type="molecule type" value="Genomic_DNA"/>
</dbReference>
<dbReference type="SMART" id="SM01294">
    <property type="entry name" value="PKS_PP_betabranch"/>
    <property type="match status" value="1"/>
</dbReference>
<feature type="non-terminal residue" evidence="10">
    <location>
        <position position="1"/>
    </location>
</feature>
<feature type="domain" description="Carrier" evidence="7">
    <location>
        <begin position="1083"/>
        <end position="1158"/>
    </location>
</feature>
<dbReference type="InterPro" id="IPR009081">
    <property type="entry name" value="PP-bd_ACP"/>
</dbReference>
<dbReference type="InterPro" id="IPR049900">
    <property type="entry name" value="PKS_mFAS_DH"/>
</dbReference>
<dbReference type="InterPro" id="IPR020843">
    <property type="entry name" value="ER"/>
</dbReference>
<dbReference type="PROSITE" id="PS52004">
    <property type="entry name" value="KS3_2"/>
    <property type="match status" value="1"/>
</dbReference>
<name>A0ABV5TTK2_9ACTN</name>
<feature type="region of interest" description="C-terminal hotdog fold" evidence="5">
    <location>
        <begin position="168"/>
        <end position="302"/>
    </location>
</feature>
<dbReference type="InterPro" id="IPR013968">
    <property type="entry name" value="PKS_KR"/>
</dbReference>
<evidence type="ECO:0000256" key="2">
    <source>
        <dbReference type="ARBA" id="ARBA00022553"/>
    </source>
</evidence>
<feature type="active site" description="Proton acceptor; for dehydratase activity" evidence="5">
    <location>
        <position position="50"/>
    </location>
</feature>
<dbReference type="InterPro" id="IPR011032">
    <property type="entry name" value="GroES-like_sf"/>
</dbReference>
<dbReference type="Gene3D" id="3.10.129.110">
    <property type="entry name" value="Polyketide synthase dehydratase"/>
    <property type="match status" value="1"/>
</dbReference>
<dbReference type="PROSITE" id="PS52019">
    <property type="entry name" value="PKS_MFAS_DH"/>
    <property type="match status" value="1"/>
</dbReference>